<accession>A0A3N0AF82</accession>
<reference evidence="4" key="1">
    <citation type="submission" date="2018-05" db="EMBL/GenBank/DDBJ databases">
        <title>Genome Sequencing of selected type strains of the family Eggerthellaceae.</title>
        <authorList>
            <person name="Danylec N."/>
            <person name="Stoll D.A."/>
            <person name="Doetsch A."/>
            <person name="Huch M."/>
        </authorList>
    </citation>
    <scope>NUCLEOTIDE SEQUENCE [LARGE SCALE GENOMIC DNA]</scope>
    <source>
        <strain evidence="4">DSM 17537</strain>
    </source>
</reference>
<organism evidence="3 4">
    <name type="scientific">Slackia faecicanis</name>
    <dbReference type="NCBI Taxonomy" id="255723"/>
    <lineage>
        <taxon>Bacteria</taxon>
        <taxon>Bacillati</taxon>
        <taxon>Actinomycetota</taxon>
        <taxon>Coriobacteriia</taxon>
        <taxon>Eggerthellales</taxon>
        <taxon>Eggerthellaceae</taxon>
        <taxon>Slackia</taxon>
    </lineage>
</organism>
<dbReference type="OrthoDB" id="9800626at2"/>
<dbReference type="Proteomes" id="UP000267368">
    <property type="component" value="Unassembled WGS sequence"/>
</dbReference>
<feature type="domain" description="Anti-sigma factor RsgI-like middle" evidence="2">
    <location>
        <begin position="115"/>
        <end position="237"/>
    </location>
</feature>
<comment type="caution">
    <text evidence="3">The sequence shown here is derived from an EMBL/GenBank/DDBJ whole genome shotgun (WGS) entry which is preliminary data.</text>
</comment>
<protein>
    <recommendedName>
        <fullName evidence="2">Anti-sigma factor RsgI-like middle domain-containing protein</fullName>
    </recommendedName>
</protein>
<feature type="transmembrane region" description="Helical" evidence="1">
    <location>
        <begin position="89"/>
        <end position="110"/>
    </location>
</feature>
<proteinExistence type="predicted"/>
<dbReference type="Pfam" id="PF23750">
    <property type="entry name" value="RsgI_M"/>
    <property type="match status" value="1"/>
</dbReference>
<keyword evidence="4" id="KW-1185">Reference proteome</keyword>
<keyword evidence="1" id="KW-0472">Membrane</keyword>
<dbReference type="AlphaFoldDB" id="A0A3N0AF82"/>
<dbReference type="InterPro" id="IPR055431">
    <property type="entry name" value="RsgI_M"/>
</dbReference>
<name>A0A3N0AF82_9ACTN</name>
<gene>
    <name evidence="3" type="ORF">DMP07_05180</name>
</gene>
<dbReference type="EMBL" id="QICB01000003">
    <property type="protein sequence ID" value="RNL19770.1"/>
    <property type="molecule type" value="Genomic_DNA"/>
</dbReference>
<keyword evidence="1" id="KW-1133">Transmembrane helix</keyword>
<dbReference type="RefSeq" id="WP_123198094.1">
    <property type="nucleotide sequence ID" value="NZ_QICB01000003.1"/>
</dbReference>
<evidence type="ECO:0000313" key="3">
    <source>
        <dbReference type="EMBL" id="RNL19770.1"/>
    </source>
</evidence>
<sequence>MSDIDDRLRDAYDAVHAPEALKAAALAHIEQQRGEGASACAGADSRVFAPLFDEADSAPRPRDGCVSAEALVPVRRRMPRARRAFSRKMALAVAACAAFVAIGMGGFAYATAPVARVGIDVNPSFELSVNRFGLVVDARAVNDDAAAVLDRARVDGMACEEAMQVLADACDTYISEGAVVEVGVACEDEARCETIESAALRSFERSAAEVHCGRLSDDQRRAAVEAGMGLGRYRVYETLVGQGVDISQEDAMRMSMAELRALAAQAGVDTCDSACAGRAFGQGASCGEGCGRAGEGARPMHGEGRGRQGA</sequence>
<evidence type="ECO:0000313" key="4">
    <source>
        <dbReference type="Proteomes" id="UP000267368"/>
    </source>
</evidence>
<evidence type="ECO:0000259" key="2">
    <source>
        <dbReference type="Pfam" id="PF23750"/>
    </source>
</evidence>
<keyword evidence="1" id="KW-0812">Transmembrane</keyword>
<evidence type="ECO:0000256" key="1">
    <source>
        <dbReference type="SAM" id="Phobius"/>
    </source>
</evidence>